<protein>
    <submittedName>
        <fullName evidence="1">Uncharacterized protein</fullName>
    </submittedName>
</protein>
<accession>A0A1M4YBW6</accession>
<gene>
    <name evidence="1" type="ORF">SAMN05444362_103129</name>
</gene>
<evidence type="ECO:0000313" key="2">
    <source>
        <dbReference type="Proteomes" id="UP000184480"/>
    </source>
</evidence>
<keyword evidence="2" id="KW-1185">Reference proteome</keyword>
<dbReference type="AlphaFoldDB" id="A0A1M4YBW6"/>
<evidence type="ECO:0000313" key="1">
    <source>
        <dbReference type="EMBL" id="SHF03227.1"/>
    </source>
</evidence>
<sequence>MIALFGKAKFIKNLLSKYHIATPTEKAKPIYDFTITKDGKFSWKATFDDEVEPK</sequence>
<name>A0A1M4YBW6_9BACT</name>
<reference evidence="2" key="1">
    <citation type="submission" date="2016-11" db="EMBL/GenBank/DDBJ databases">
        <authorList>
            <person name="Varghese N."/>
            <person name="Submissions S."/>
        </authorList>
    </citation>
    <scope>NUCLEOTIDE SEQUENCE [LARGE SCALE GENOMIC DNA]</scope>
    <source>
        <strain evidence="2">DSM 27370</strain>
    </source>
</reference>
<organism evidence="1 2">
    <name type="scientific">Dysgonomonas macrotermitis</name>
    <dbReference type="NCBI Taxonomy" id="1346286"/>
    <lineage>
        <taxon>Bacteria</taxon>
        <taxon>Pseudomonadati</taxon>
        <taxon>Bacteroidota</taxon>
        <taxon>Bacteroidia</taxon>
        <taxon>Bacteroidales</taxon>
        <taxon>Dysgonomonadaceae</taxon>
        <taxon>Dysgonomonas</taxon>
    </lineage>
</organism>
<proteinExistence type="predicted"/>
<dbReference type="EMBL" id="FQUC01000003">
    <property type="protein sequence ID" value="SHF03227.1"/>
    <property type="molecule type" value="Genomic_DNA"/>
</dbReference>
<dbReference type="Proteomes" id="UP000184480">
    <property type="component" value="Unassembled WGS sequence"/>
</dbReference>